<reference evidence="1 2" key="1">
    <citation type="submission" date="2018-06" db="EMBL/GenBank/DDBJ databases">
        <authorList>
            <consortium name="Pathogen Informatics"/>
            <person name="Doyle S."/>
        </authorList>
    </citation>
    <scope>NUCLEOTIDE SEQUENCE [LARGE SCALE GENOMIC DNA]</scope>
    <source>
        <strain evidence="1 2">NCTC10293</strain>
    </source>
</reference>
<evidence type="ECO:0000313" key="1">
    <source>
        <dbReference type="EMBL" id="STZ13578.1"/>
    </source>
</evidence>
<dbReference type="Proteomes" id="UP000255279">
    <property type="component" value="Unassembled WGS sequence"/>
</dbReference>
<protein>
    <recommendedName>
        <fullName evidence="3">Integrase</fullName>
    </recommendedName>
</protein>
<evidence type="ECO:0008006" key="3">
    <source>
        <dbReference type="Google" id="ProtNLM"/>
    </source>
</evidence>
<gene>
    <name evidence="1" type="ORF">NCTC10293_01152</name>
</gene>
<sequence>MNMHRLETVLFSNGERFPILVNVKTGIPDFYSTLWVTVELRNQSAVNTIRNKLGTIQWIMNWEKQNNLVISDLIHNKVLLTENQLESLIQHMRINVKKRKNVINTKKVC</sequence>
<evidence type="ECO:0000313" key="2">
    <source>
        <dbReference type="Proteomes" id="UP000255279"/>
    </source>
</evidence>
<name>A0A378R845_9GAMM</name>
<dbReference type="EMBL" id="UGQE01000002">
    <property type="protein sequence ID" value="STZ13578.1"/>
    <property type="molecule type" value="Genomic_DNA"/>
</dbReference>
<dbReference type="AlphaFoldDB" id="A0A378R845"/>
<accession>A0A378R845</accession>
<proteinExistence type="predicted"/>
<organism evidence="1 2">
    <name type="scientific">Moraxella caviae</name>
    <dbReference type="NCBI Taxonomy" id="34060"/>
    <lineage>
        <taxon>Bacteria</taxon>
        <taxon>Pseudomonadati</taxon>
        <taxon>Pseudomonadota</taxon>
        <taxon>Gammaproteobacteria</taxon>
        <taxon>Moraxellales</taxon>
        <taxon>Moraxellaceae</taxon>
        <taxon>Moraxella</taxon>
    </lineage>
</organism>